<organism evidence="2 3">
    <name type="scientific">Arcticibacter tournemirensis</name>
    <dbReference type="NCBI Taxonomy" id="699437"/>
    <lineage>
        <taxon>Bacteria</taxon>
        <taxon>Pseudomonadati</taxon>
        <taxon>Bacteroidota</taxon>
        <taxon>Sphingobacteriia</taxon>
        <taxon>Sphingobacteriales</taxon>
        <taxon>Sphingobacteriaceae</taxon>
        <taxon>Arcticibacter</taxon>
    </lineage>
</organism>
<dbReference type="Proteomes" id="UP000290848">
    <property type="component" value="Unassembled WGS sequence"/>
</dbReference>
<proteinExistence type="predicted"/>
<feature type="region of interest" description="Disordered" evidence="1">
    <location>
        <begin position="1"/>
        <end position="21"/>
    </location>
</feature>
<protein>
    <submittedName>
        <fullName evidence="2">Uncharacterized protein</fullName>
    </submittedName>
</protein>
<sequence length="62" mass="6641">MHSSVSGGQGAGIGNPSAAPDAHPMLFRYVFRYRAGKKRAQSAFRYGHGTAKARNTTKKEGC</sequence>
<dbReference type="AlphaFoldDB" id="A0A4Q0M836"/>
<comment type="caution">
    <text evidence="2">The sequence shown here is derived from an EMBL/GenBank/DDBJ whole genome shotgun (WGS) entry which is preliminary data.</text>
</comment>
<evidence type="ECO:0000313" key="2">
    <source>
        <dbReference type="EMBL" id="RXF69281.1"/>
    </source>
</evidence>
<accession>A0A4Q0M836</accession>
<reference evidence="2 3" key="1">
    <citation type="submission" date="2018-12" db="EMBL/GenBank/DDBJ databases">
        <title>The Draft Genome Sequence of the Soil Bacterium Pedobacter tournemirensis R1.</title>
        <authorList>
            <person name="He J."/>
        </authorList>
    </citation>
    <scope>NUCLEOTIDE SEQUENCE [LARGE SCALE GENOMIC DNA]</scope>
    <source>
        <strain evidence="2 3">R1</strain>
    </source>
</reference>
<evidence type="ECO:0000256" key="1">
    <source>
        <dbReference type="SAM" id="MobiDB-lite"/>
    </source>
</evidence>
<evidence type="ECO:0000313" key="3">
    <source>
        <dbReference type="Proteomes" id="UP000290848"/>
    </source>
</evidence>
<gene>
    <name evidence="2" type="ORF">EKH83_11365</name>
</gene>
<name>A0A4Q0M836_9SPHI</name>
<dbReference type="EMBL" id="RXOC01000007">
    <property type="protein sequence ID" value="RXF69281.1"/>
    <property type="molecule type" value="Genomic_DNA"/>
</dbReference>
<dbReference type="RefSeq" id="WP_128769555.1">
    <property type="nucleotide sequence ID" value="NZ_RXOC01000007.1"/>
</dbReference>